<reference evidence="2" key="1">
    <citation type="submission" date="2014-11" db="EMBL/GenBank/DDBJ databases">
        <authorList>
            <person name="Amaro Gonzalez C."/>
        </authorList>
    </citation>
    <scope>NUCLEOTIDE SEQUENCE</scope>
</reference>
<organism evidence="2">
    <name type="scientific">Anguilla anguilla</name>
    <name type="common">European freshwater eel</name>
    <name type="synonym">Muraena anguilla</name>
    <dbReference type="NCBI Taxonomy" id="7936"/>
    <lineage>
        <taxon>Eukaryota</taxon>
        <taxon>Metazoa</taxon>
        <taxon>Chordata</taxon>
        <taxon>Craniata</taxon>
        <taxon>Vertebrata</taxon>
        <taxon>Euteleostomi</taxon>
        <taxon>Actinopterygii</taxon>
        <taxon>Neopterygii</taxon>
        <taxon>Teleostei</taxon>
        <taxon>Anguilliformes</taxon>
        <taxon>Anguillidae</taxon>
        <taxon>Anguilla</taxon>
    </lineage>
</organism>
<accession>A0A0E9PEN6</accession>
<evidence type="ECO:0000256" key="1">
    <source>
        <dbReference type="SAM" id="MobiDB-lite"/>
    </source>
</evidence>
<proteinExistence type="predicted"/>
<protein>
    <submittedName>
        <fullName evidence="2">Uncharacterized protein</fullName>
    </submittedName>
</protein>
<reference evidence="2" key="2">
    <citation type="journal article" date="2015" name="Fish Shellfish Immunol.">
        <title>Early steps in the European eel (Anguilla anguilla)-Vibrio vulnificus interaction in the gills: Role of the RtxA13 toxin.</title>
        <authorList>
            <person name="Callol A."/>
            <person name="Pajuelo D."/>
            <person name="Ebbesson L."/>
            <person name="Teles M."/>
            <person name="MacKenzie S."/>
            <person name="Amaro C."/>
        </authorList>
    </citation>
    <scope>NUCLEOTIDE SEQUENCE</scope>
</reference>
<feature type="region of interest" description="Disordered" evidence="1">
    <location>
        <begin position="1"/>
        <end position="26"/>
    </location>
</feature>
<sequence>MITCATTMRHGNNNFSRGKTDSPSDSPQCWDLTLNPVYNIMCHIPRQCILLARLQPRLK</sequence>
<evidence type="ECO:0000313" key="2">
    <source>
        <dbReference type="EMBL" id="JAH03096.1"/>
    </source>
</evidence>
<dbReference type="EMBL" id="GBXM01105481">
    <property type="protein sequence ID" value="JAH03096.1"/>
    <property type="molecule type" value="Transcribed_RNA"/>
</dbReference>
<dbReference type="AlphaFoldDB" id="A0A0E9PEN6"/>
<name>A0A0E9PEN6_ANGAN</name>